<dbReference type="InterPro" id="IPR005522">
    <property type="entry name" value="IPK"/>
</dbReference>
<evidence type="ECO:0000256" key="1">
    <source>
        <dbReference type="ARBA" id="ARBA00007374"/>
    </source>
</evidence>
<dbReference type="Pfam" id="PF03770">
    <property type="entry name" value="IPK"/>
    <property type="match status" value="1"/>
</dbReference>
<dbReference type="Proteomes" id="UP001590951">
    <property type="component" value="Unassembled WGS sequence"/>
</dbReference>
<name>A0ABR4B0J9_9LECA</name>
<organism evidence="6 7">
    <name type="scientific">Lepraria finkii</name>
    <dbReference type="NCBI Taxonomy" id="1340010"/>
    <lineage>
        <taxon>Eukaryota</taxon>
        <taxon>Fungi</taxon>
        <taxon>Dikarya</taxon>
        <taxon>Ascomycota</taxon>
        <taxon>Pezizomycotina</taxon>
        <taxon>Lecanoromycetes</taxon>
        <taxon>OSLEUM clade</taxon>
        <taxon>Lecanoromycetidae</taxon>
        <taxon>Lecanorales</taxon>
        <taxon>Lecanorineae</taxon>
        <taxon>Stereocaulaceae</taxon>
        <taxon>Lepraria</taxon>
    </lineage>
</organism>
<keyword evidence="3 4" id="KW-0418">Kinase</keyword>
<keyword evidence="7" id="KW-1185">Reference proteome</keyword>
<comment type="caution">
    <text evidence="6">The sequence shown here is derived from an EMBL/GenBank/DDBJ whole genome shotgun (WGS) entry which is preliminary data.</text>
</comment>
<evidence type="ECO:0000313" key="6">
    <source>
        <dbReference type="EMBL" id="KAL2051425.1"/>
    </source>
</evidence>
<dbReference type="PANTHER" id="PTHR12400:SF103">
    <property type="entry name" value="INOSITOL POLYPHOSPHATE MULTIKINASE"/>
    <property type="match status" value="1"/>
</dbReference>
<protein>
    <recommendedName>
        <fullName evidence="4">Kinase</fullName>
        <ecNumber evidence="4">2.7.-.-</ecNumber>
    </recommendedName>
</protein>
<evidence type="ECO:0000256" key="3">
    <source>
        <dbReference type="ARBA" id="ARBA00022777"/>
    </source>
</evidence>
<feature type="region of interest" description="Disordered" evidence="5">
    <location>
        <begin position="290"/>
        <end position="309"/>
    </location>
</feature>
<reference evidence="6 7" key="1">
    <citation type="submission" date="2024-09" db="EMBL/GenBank/DDBJ databases">
        <title>Rethinking Asexuality: The Enigmatic Case of Functional Sexual Genes in Lepraria (Stereocaulaceae).</title>
        <authorList>
            <person name="Doellman M."/>
            <person name="Sun Y."/>
            <person name="Barcenas-Pena A."/>
            <person name="Lumbsch H.T."/>
            <person name="Grewe F."/>
        </authorList>
    </citation>
    <scope>NUCLEOTIDE SEQUENCE [LARGE SCALE GENOMIC DNA]</scope>
    <source>
        <strain evidence="6 7">Grewe 0041</strain>
    </source>
</reference>
<keyword evidence="2 4" id="KW-0808">Transferase</keyword>
<accession>A0ABR4B0J9</accession>
<dbReference type="EMBL" id="JBHFEH010000035">
    <property type="protein sequence ID" value="KAL2051425.1"/>
    <property type="molecule type" value="Genomic_DNA"/>
</dbReference>
<dbReference type="EC" id="2.7.-.-" evidence="4"/>
<gene>
    <name evidence="6" type="ORF">ABVK25_008292</name>
</gene>
<dbReference type="Gene3D" id="3.30.470.160">
    <property type="entry name" value="Inositol polyphosphate kinase"/>
    <property type="match status" value="1"/>
</dbReference>
<sequence>MMADKNSFHKSQLIALDHVVAGHDGVLLDPSGEIVVKPCKQSEIDFYESTLAHPDFLPHIPTYMGRISLGSDTTVAQAAGTLILPGEIVPDLTPTGPGIAGATLIENAWVPSNGGKIQTDLAVMLENLVAGYKKPNVLDVKLGARLWADDAPVAKRAQLDKRADETTSKPLGFRIEGMKTYQGVDTNAHNGITADGYRLYDRMYGRGFNIDTVPEGFGEYFRLVKNDKPEGPIRKVIRRFIDDLKAMAHVLENEESRMYSTSLLFVYEGDQETLQDAFLTEKDIIASLNDSAAETEESSNGNGTVEVDEEGRIKFPSIQSLKLIDFAHAEWTPGQGPDENVLYGIRNVIKILSGLVG</sequence>
<dbReference type="PANTHER" id="PTHR12400">
    <property type="entry name" value="INOSITOL POLYPHOSPHATE KINASE"/>
    <property type="match status" value="1"/>
</dbReference>
<feature type="compositionally biased region" description="Polar residues" evidence="5">
    <location>
        <begin position="290"/>
        <end position="303"/>
    </location>
</feature>
<evidence type="ECO:0000256" key="4">
    <source>
        <dbReference type="RuleBase" id="RU363090"/>
    </source>
</evidence>
<comment type="similarity">
    <text evidence="1 4">Belongs to the inositol phosphokinase (IPK) family.</text>
</comment>
<proteinExistence type="inferred from homology"/>
<dbReference type="InterPro" id="IPR038286">
    <property type="entry name" value="IPK_sf"/>
</dbReference>
<dbReference type="SUPFAM" id="SSF56104">
    <property type="entry name" value="SAICAR synthase-like"/>
    <property type="match status" value="1"/>
</dbReference>
<evidence type="ECO:0000313" key="7">
    <source>
        <dbReference type="Proteomes" id="UP001590951"/>
    </source>
</evidence>
<evidence type="ECO:0000256" key="5">
    <source>
        <dbReference type="SAM" id="MobiDB-lite"/>
    </source>
</evidence>
<evidence type="ECO:0000256" key="2">
    <source>
        <dbReference type="ARBA" id="ARBA00022679"/>
    </source>
</evidence>